<dbReference type="PANTHER" id="PTHR10003">
    <property type="entry name" value="SUPEROXIDE DISMUTASE CU-ZN -RELATED"/>
    <property type="match status" value="1"/>
</dbReference>
<dbReference type="CDD" id="cd00305">
    <property type="entry name" value="Cu-Zn_Superoxide_Dismutase"/>
    <property type="match status" value="1"/>
</dbReference>
<reference evidence="4 5" key="1">
    <citation type="submission" date="2021-07" db="EMBL/GenBank/DDBJ databases">
        <title>Alteriqipengyuania abyssalis NZ-12B nov, sp.nov isolated from deep sea sponge in pacific ocean.</title>
        <authorList>
            <person name="Tareen S."/>
            <person name="Wink J."/>
        </authorList>
    </citation>
    <scope>NUCLEOTIDE SEQUENCE [LARGE SCALE GENOMIC DNA]</scope>
    <source>
        <strain evidence="4 5">NZ-12B</strain>
    </source>
</reference>
<comment type="caution">
    <text evidence="4">The sequence shown here is derived from an EMBL/GenBank/DDBJ whole genome shotgun (WGS) entry which is preliminary data.</text>
</comment>
<evidence type="ECO:0000259" key="3">
    <source>
        <dbReference type="Pfam" id="PF00080"/>
    </source>
</evidence>
<dbReference type="PROSITE" id="PS51257">
    <property type="entry name" value="PROKAR_LIPOPROTEIN"/>
    <property type="match status" value="1"/>
</dbReference>
<evidence type="ECO:0000256" key="1">
    <source>
        <dbReference type="ARBA" id="ARBA00010457"/>
    </source>
</evidence>
<dbReference type="SUPFAM" id="SSF49329">
    <property type="entry name" value="Cu,Zn superoxide dismutase-like"/>
    <property type="match status" value="1"/>
</dbReference>
<gene>
    <name evidence="4" type="ORF">KYN89_07015</name>
</gene>
<organism evidence="4 5">
    <name type="scientific">Alteriqipengyuania abyssalis</name>
    <dbReference type="NCBI Taxonomy" id="2860200"/>
    <lineage>
        <taxon>Bacteria</taxon>
        <taxon>Pseudomonadati</taxon>
        <taxon>Pseudomonadota</taxon>
        <taxon>Alphaproteobacteria</taxon>
        <taxon>Sphingomonadales</taxon>
        <taxon>Erythrobacteraceae</taxon>
        <taxon>Alteriqipengyuania</taxon>
    </lineage>
</organism>
<dbReference type="InterPro" id="IPR024134">
    <property type="entry name" value="SOD_Cu/Zn_/chaperone"/>
</dbReference>
<proteinExistence type="inferred from homology"/>
<feature type="signal peptide" evidence="2">
    <location>
        <begin position="1"/>
        <end position="24"/>
    </location>
</feature>
<dbReference type="InterPro" id="IPR036423">
    <property type="entry name" value="SOD-like_Cu/Zn_dom_sf"/>
</dbReference>
<dbReference type="Proteomes" id="UP000759298">
    <property type="component" value="Unassembled WGS sequence"/>
</dbReference>
<protein>
    <submittedName>
        <fullName evidence="4">Superoxide dismutase family protein</fullName>
    </submittedName>
</protein>
<evidence type="ECO:0000313" key="4">
    <source>
        <dbReference type="EMBL" id="MBY8336795.1"/>
    </source>
</evidence>
<comment type="similarity">
    <text evidence="1">Belongs to the Cu-Zn superoxide dismutase family.</text>
</comment>
<keyword evidence="2" id="KW-0732">Signal</keyword>
<feature type="chain" id="PRO_5047054663" evidence="2">
    <location>
        <begin position="25"/>
        <end position="183"/>
    </location>
</feature>
<dbReference type="RefSeq" id="WP_222824427.1">
    <property type="nucleotide sequence ID" value="NZ_JAHWXP010000002.1"/>
</dbReference>
<evidence type="ECO:0000313" key="5">
    <source>
        <dbReference type="Proteomes" id="UP000759298"/>
    </source>
</evidence>
<dbReference type="Pfam" id="PF00080">
    <property type="entry name" value="Sod_Cu"/>
    <property type="match status" value="1"/>
</dbReference>
<sequence length="183" mass="18596">MTRLSKFARVAPTAVGLTCAAALAACATTPTPSEETLATATLLDTDGNPTGEARLLGVGHRAELAVTVEGLTPGEHGFHLHTTGRCALPDFKSAGGHLNPANKGHGLLDNDGSHLGDLPNLVVAANGTASVQVPLDGTRTYVIDQIFDADGTAVVIHADADDGRTDPSGNAGSRVRCGVLEQA</sequence>
<dbReference type="Gene3D" id="2.60.40.200">
    <property type="entry name" value="Superoxide dismutase, copper/zinc binding domain"/>
    <property type="match status" value="1"/>
</dbReference>
<keyword evidence="5" id="KW-1185">Reference proteome</keyword>
<name>A0ABS7PCL5_9SPHN</name>
<evidence type="ECO:0000256" key="2">
    <source>
        <dbReference type="SAM" id="SignalP"/>
    </source>
</evidence>
<accession>A0ABS7PCL5</accession>
<feature type="domain" description="Superoxide dismutase copper/zinc binding" evidence="3">
    <location>
        <begin position="62"/>
        <end position="179"/>
    </location>
</feature>
<dbReference type="EMBL" id="JAHWXP010000002">
    <property type="protein sequence ID" value="MBY8336795.1"/>
    <property type="molecule type" value="Genomic_DNA"/>
</dbReference>
<dbReference type="InterPro" id="IPR001424">
    <property type="entry name" value="SOD_Cu_Zn_dom"/>
</dbReference>